<sequence length="349" mass="36189">MTTAQDASARVATMLEGGPALWLAAGQPPSPLPDAVGAVVQTSGSTGDGKRVVLSRAALLAGAQASRCALGADLTWHLVLPHRYVAGLMVLVRSLAADRRPVVSSTDLSDLQATGDGDGVSIVATQLHRALEDPVLTRRLTHFDAVLVGGAALSPELRRRARDAGINVTETYGMSETCGGVVWDGAALPGTFVAVVDDERAPRGTGRIALGGPTLCDGYLDDSGALAPAAHDGLLVTADWGSMRDGRLTVGGRLDDVVITGGVNVDLAVVRRAVEAVDPEAAVLGVDDPEWGTRIVLFASEGTLSGWRDLLAPTLGRTALPRQFVRVAEMPRTPGGKPERRALLALAAR</sequence>
<dbReference type="Gene3D" id="3.40.50.12780">
    <property type="entry name" value="N-terminal domain of ligase-like"/>
    <property type="match status" value="1"/>
</dbReference>
<dbReference type="Pfam" id="PF00501">
    <property type="entry name" value="AMP-binding"/>
    <property type="match status" value="1"/>
</dbReference>
<dbReference type="PANTHER" id="PTHR43767:SF1">
    <property type="entry name" value="NONRIBOSOMAL PEPTIDE SYNTHASE PES1 (EUROFUNG)-RELATED"/>
    <property type="match status" value="1"/>
</dbReference>
<name>A0A3M0GLP1_9ACTN</name>
<feature type="domain" description="AMP-dependent synthetase/ligase" evidence="1">
    <location>
        <begin position="27"/>
        <end position="220"/>
    </location>
</feature>
<evidence type="ECO:0000313" key="2">
    <source>
        <dbReference type="EMBL" id="RMB58216.1"/>
    </source>
</evidence>
<dbReference type="InterPro" id="IPR000873">
    <property type="entry name" value="AMP-dep_synth/lig_dom"/>
</dbReference>
<dbReference type="OrthoDB" id="9803968at2"/>
<reference evidence="2 3" key="1">
    <citation type="submission" date="2018-10" db="EMBL/GenBank/DDBJ databases">
        <title>Tessaracoccus antarcticuss sp. nov., isolated from sediment.</title>
        <authorList>
            <person name="Zhou L.Y."/>
            <person name="Du Z.J."/>
        </authorList>
    </citation>
    <scope>NUCLEOTIDE SEQUENCE [LARGE SCALE GENOMIC DNA]</scope>
    <source>
        <strain evidence="2 3">JDX10</strain>
    </source>
</reference>
<organism evidence="2 3">
    <name type="scientific">Tessaracoccus antarcticus</name>
    <dbReference type="NCBI Taxonomy" id="2479848"/>
    <lineage>
        <taxon>Bacteria</taxon>
        <taxon>Bacillati</taxon>
        <taxon>Actinomycetota</taxon>
        <taxon>Actinomycetes</taxon>
        <taxon>Propionibacteriales</taxon>
        <taxon>Propionibacteriaceae</taxon>
        <taxon>Tessaracoccus</taxon>
    </lineage>
</organism>
<dbReference type="Gene3D" id="3.30.300.30">
    <property type="match status" value="1"/>
</dbReference>
<gene>
    <name evidence="2" type="ORF">EAX62_13485</name>
</gene>
<dbReference type="InterPro" id="IPR045851">
    <property type="entry name" value="AMP-bd_C_sf"/>
</dbReference>
<dbReference type="AlphaFoldDB" id="A0A3M0GLP1"/>
<keyword evidence="3" id="KW-1185">Reference proteome</keyword>
<dbReference type="InterPro" id="IPR042099">
    <property type="entry name" value="ANL_N_sf"/>
</dbReference>
<comment type="caution">
    <text evidence="2">The sequence shown here is derived from an EMBL/GenBank/DDBJ whole genome shotgun (WGS) entry which is preliminary data.</text>
</comment>
<dbReference type="GO" id="GO:0016878">
    <property type="term" value="F:acid-thiol ligase activity"/>
    <property type="evidence" value="ECO:0007669"/>
    <property type="project" value="UniProtKB-ARBA"/>
</dbReference>
<dbReference type="PANTHER" id="PTHR43767">
    <property type="entry name" value="LONG-CHAIN-FATTY-ACID--COA LIGASE"/>
    <property type="match status" value="1"/>
</dbReference>
<dbReference type="Proteomes" id="UP000275256">
    <property type="component" value="Unassembled WGS sequence"/>
</dbReference>
<evidence type="ECO:0000313" key="3">
    <source>
        <dbReference type="Proteomes" id="UP000275256"/>
    </source>
</evidence>
<accession>A0A3M0GLP1</accession>
<dbReference type="RefSeq" id="WP_121902254.1">
    <property type="nucleotide sequence ID" value="NZ_REFW01000004.1"/>
</dbReference>
<dbReference type="EMBL" id="REFW01000004">
    <property type="protein sequence ID" value="RMB58216.1"/>
    <property type="molecule type" value="Genomic_DNA"/>
</dbReference>
<protein>
    <submittedName>
        <fullName evidence="2">AMP-dependent synthetase</fullName>
    </submittedName>
</protein>
<dbReference type="SUPFAM" id="SSF56801">
    <property type="entry name" value="Acetyl-CoA synthetase-like"/>
    <property type="match status" value="1"/>
</dbReference>
<dbReference type="InterPro" id="IPR050237">
    <property type="entry name" value="ATP-dep_AMP-bd_enzyme"/>
</dbReference>
<proteinExistence type="predicted"/>
<evidence type="ECO:0000259" key="1">
    <source>
        <dbReference type="Pfam" id="PF00501"/>
    </source>
</evidence>